<name>A0ABN7XJL1_GIGMA</name>
<dbReference type="Proteomes" id="UP000789901">
    <property type="component" value="Unassembled WGS sequence"/>
</dbReference>
<evidence type="ECO:0000313" key="3">
    <source>
        <dbReference type="Proteomes" id="UP000789901"/>
    </source>
</evidence>
<proteinExistence type="predicted"/>
<gene>
    <name evidence="2" type="ORF">GMARGA_LOCUS43998</name>
</gene>
<feature type="non-terminal residue" evidence="2">
    <location>
        <position position="1"/>
    </location>
</feature>
<feature type="non-terminal residue" evidence="2">
    <location>
        <position position="42"/>
    </location>
</feature>
<reference evidence="2 3" key="1">
    <citation type="submission" date="2021-06" db="EMBL/GenBank/DDBJ databases">
        <authorList>
            <person name="Kallberg Y."/>
            <person name="Tangrot J."/>
            <person name="Rosling A."/>
        </authorList>
    </citation>
    <scope>NUCLEOTIDE SEQUENCE [LARGE SCALE GENOMIC DNA]</scope>
    <source>
        <strain evidence="2 3">120-4 pot B 10/14</strain>
    </source>
</reference>
<keyword evidence="3" id="KW-1185">Reference proteome</keyword>
<feature type="compositionally biased region" description="Basic and acidic residues" evidence="1">
    <location>
        <begin position="1"/>
        <end position="35"/>
    </location>
</feature>
<protein>
    <submittedName>
        <fullName evidence="2">12662_t:CDS:1</fullName>
    </submittedName>
</protein>
<feature type="region of interest" description="Disordered" evidence="1">
    <location>
        <begin position="1"/>
        <end position="42"/>
    </location>
</feature>
<dbReference type="EMBL" id="CAJVQB010146667">
    <property type="protein sequence ID" value="CAG8855177.1"/>
    <property type="molecule type" value="Genomic_DNA"/>
</dbReference>
<evidence type="ECO:0000256" key="1">
    <source>
        <dbReference type="SAM" id="MobiDB-lite"/>
    </source>
</evidence>
<evidence type="ECO:0000313" key="2">
    <source>
        <dbReference type="EMBL" id="CAG8855177.1"/>
    </source>
</evidence>
<accession>A0ABN7XJL1</accession>
<comment type="caution">
    <text evidence="2">The sequence shown here is derived from an EMBL/GenBank/DDBJ whole genome shotgun (WGS) entry which is preliminary data.</text>
</comment>
<organism evidence="2 3">
    <name type="scientific">Gigaspora margarita</name>
    <dbReference type="NCBI Taxonomy" id="4874"/>
    <lineage>
        <taxon>Eukaryota</taxon>
        <taxon>Fungi</taxon>
        <taxon>Fungi incertae sedis</taxon>
        <taxon>Mucoromycota</taxon>
        <taxon>Glomeromycotina</taxon>
        <taxon>Glomeromycetes</taxon>
        <taxon>Diversisporales</taxon>
        <taxon>Gigasporaceae</taxon>
        <taxon>Gigaspora</taxon>
    </lineage>
</organism>
<sequence>RDGSGEENRNDDSDNKNCSHEGGDLNNQEDHKEDTYYEDEAI</sequence>